<name>A0AAU9J6U0_9CILI</name>
<evidence type="ECO:0000313" key="3">
    <source>
        <dbReference type="Proteomes" id="UP001162131"/>
    </source>
</evidence>
<gene>
    <name evidence="2" type="ORF">BSTOLATCC_MIC32865</name>
</gene>
<dbReference type="PANTHER" id="PTHR31354">
    <property type="entry name" value="OS01G0793500 PROTEIN"/>
    <property type="match status" value="1"/>
</dbReference>
<feature type="signal peptide" evidence="1">
    <location>
        <begin position="1"/>
        <end position="17"/>
    </location>
</feature>
<accession>A0AAU9J6U0</accession>
<keyword evidence="3" id="KW-1185">Reference proteome</keyword>
<proteinExistence type="predicted"/>
<sequence>MLKLIVVLSLSCFIINAKLTDKTPIEANHHTSLISQGYTLGKTQMGDISYTKMVSHTEKHSIVYFKDWNTLSTQLIQRFTDRIASGQRFEYNLEAINCEWGEGPDYWRFLPAFKGAAFVNGPAVTFTNHCFQQGSAQITNSSSTSITLTLNVAQASSFDCYDTFLIAILDQYHIDKVEFHGKVSVTFNNLTPNDLYDITQNGVRVFTFCDDISTLIEDVAMTAELFSGGFTTDKWLPVVGSHVTWWMERSNIQFLQQAINYTMIRRPNTAQTLQKEQIASGSFLAVTRLDGLDEIIMWGCGSRVGHSTVAVWVELNGVRDLYIMESQAGWYWPRTGIQMNQFDQWVKWANDASFNVVVLPLKAEIQALFNETSAYEWFKTVEGMPYGFHNFAFGWIDTPTQNFPAMLNSNFLMPAIQTVYKIMPDAINSVFLLSLNKHAGTVNLTLPELEVAAGAQNMTLLELAAVVEQEGWMYPDGYAYVCSSFVLGLYKRAGILGNLVLQATEFTPRDVYSLNIFDPNPQIPQNCKDQDPDIPYCQLIGKYRVNLGSDYASIAPYSNMDQTCPSIAPTFYRPDGC</sequence>
<evidence type="ECO:0000256" key="1">
    <source>
        <dbReference type="SAM" id="SignalP"/>
    </source>
</evidence>
<organism evidence="2 3">
    <name type="scientific">Blepharisma stoltei</name>
    <dbReference type="NCBI Taxonomy" id="1481888"/>
    <lineage>
        <taxon>Eukaryota</taxon>
        <taxon>Sar</taxon>
        <taxon>Alveolata</taxon>
        <taxon>Ciliophora</taxon>
        <taxon>Postciliodesmatophora</taxon>
        <taxon>Heterotrichea</taxon>
        <taxon>Heterotrichida</taxon>
        <taxon>Blepharismidae</taxon>
        <taxon>Blepharisma</taxon>
    </lineage>
</organism>
<comment type="caution">
    <text evidence="2">The sequence shown here is derived from an EMBL/GenBank/DDBJ whole genome shotgun (WGS) entry which is preliminary data.</text>
</comment>
<feature type="chain" id="PRO_5043471117" evidence="1">
    <location>
        <begin position="18"/>
        <end position="577"/>
    </location>
</feature>
<reference evidence="2" key="1">
    <citation type="submission" date="2021-09" db="EMBL/GenBank/DDBJ databases">
        <authorList>
            <consortium name="AG Swart"/>
            <person name="Singh M."/>
            <person name="Singh A."/>
            <person name="Seah K."/>
            <person name="Emmerich C."/>
        </authorList>
    </citation>
    <scope>NUCLEOTIDE SEQUENCE</scope>
    <source>
        <strain evidence="2">ATCC30299</strain>
    </source>
</reference>
<protein>
    <submittedName>
        <fullName evidence="2">Uncharacterized protein</fullName>
    </submittedName>
</protein>
<dbReference type="Gene3D" id="3.90.1720.10">
    <property type="entry name" value="endopeptidase domain like (from Nostoc punctiforme)"/>
    <property type="match status" value="1"/>
</dbReference>
<keyword evidence="1" id="KW-0732">Signal</keyword>
<dbReference type="Proteomes" id="UP001162131">
    <property type="component" value="Unassembled WGS sequence"/>
</dbReference>
<evidence type="ECO:0000313" key="2">
    <source>
        <dbReference type="EMBL" id="CAG9322960.1"/>
    </source>
</evidence>
<dbReference type="PANTHER" id="PTHR31354:SF2">
    <property type="entry name" value="OS01G0793500 PROTEIN"/>
    <property type="match status" value="1"/>
</dbReference>
<dbReference type="EMBL" id="CAJZBQ010000033">
    <property type="protein sequence ID" value="CAG9322960.1"/>
    <property type="molecule type" value="Genomic_DNA"/>
</dbReference>
<dbReference type="AlphaFoldDB" id="A0AAU9J6U0"/>